<dbReference type="Pfam" id="PF00171">
    <property type="entry name" value="Aldedh"/>
    <property type="match status" value="1"/>
</dbReference>
<keyword evidence="5" id="KW-0732">Signal</keyword>
<keyword evidence="8" id="KW-1185">Reference proteome</keyword>
<organism evidence="7 8">
    <name type="scientific">Prototheca wickerhamii</name>
    <dbReference type="NCBI Taxonomy" id="3111"/>
    <lineage>
        <taxon>Eukaryota</taxon>
        <taxon>Viridiplantae</taxon>
        <taxon>Chlorophyta</taxon>
        <taxon>core chlorophytes</taxon>
        <taxon>Trebouxiophyceae</taxon>
        <taxon>Chlorellales</taxon>
        <taxon>Chlorellaceae</taxon>
        <taxon>Prototheca</taxon>
    </lineage>
</organism>
<keyword evidence="2 4" id="KW-0560">Oxidoreductase</keyword>
<feature type="domain" description="Aldehyde dehydrogenase" evidence="6">
    <location>
        <begin position="41"/>
        <end position="485"/>
    </location>
</feature>
<feature type="chain" id="PRO_5042256535" description="Aldehyde dehydrogenase domain-containing protein" evidence="5">
    <location>
        <begin position="20"/>
        <end position="553"/>
    </location>
</feature>
<dbReference type="InterPro" id="IPR016161">
    <property type="entry name" value="Ald_DH/histidinol_DH"/>
</dbReference>
<dbReference type="InterPro" id="IPR029510">
    <property type="entry name" value="Ald_DH_CS_GLU"/>
</dbReference>
<evidence type="ECO:0000256" key="2">
    <source>
        <dbReference type="ARBA" id="ARBA00023002"/>
    </source>
</evidence>
<dbReference type="PROSITE" id="PS00687">
    <property type="entry name" value="ALDEHYDE_DEHYDR_GLU"/>
    <property type="match status" value="1"/>
</dbReference>
<dbReference type="Proteomes" id="UP001255856">
    <property type="component" value="Unassembled WGS sequence"/>
</dbReference>
<dbReference type="Gene3D" id="3.40.309.10">
    <property type="entry name" value="Aldehyde Dehydrogenase, Chain A, domain 2"/>
    <property type="match status" value="1"/>
</dbReference>
<feature type="active site" evidence="3">
    <location>
        <position position="258"/>
    </location>
</feature>
<proteinExistence type="inferred from homology"/>
<dbReference type="SUPFAM" id="SSF53720">
    <property type="entry name" value="ALDH-like"/>
    <property type="match status" value="1"/>
</dbReference>
<evidence type="ECO:0000256" key="4">
    <source>
        <dbReference type="RuleBase" id="RU003345"/>
    </source>
</evidence>
<dbReference type="EMBL" id="JASFZW010000002">
    <property type="protein sequence ID" value="KAK2079572.1"/>
    <property type="molecule type" value="Genomic_DNA"/>
</dbReference>
<protein>
    <recommendedName>
        <fullName evidence="6">Aldehyde dehydrogenase domain-containing protein</fullName>
    </recommendedName>
</protein>
<gene>
    <name evidence="7" type="ORF">QBZ16_001967</name>
</gene>
<dbReference type="PROSITE" id="PS00070">
    <property type="entry name" value="ALDEHYDE_DEHYDR_CYS"/>
    <property type="match status" value="1"/>
</dbReference>
<comment type="caution">
    <text evidence="7">The sequence shown here is derived from an EMBL/GenBank/DDBJ whole genome shotgun (WGS) entry which is preliminary data.</text>
</comment>
<dbReference type="InterPro" id="IPR016160">
    <property type="entry name" value="Ald_DH_CS_CYS"/>
</dbReference>
<dbReference type="AlphaFoldDB" id="A0AAD9INX0"/>
<dbReference type="InterPro" id="IPR015590">
    <property type="entry name" value="Aldehyde_DH_dom"/>
</dbReference>
<feature type="signal peptide" evidence="5">
    <location>
        <begin position="1"/>
        <end position="19"/>
    </location>
</feature>
<dbReference type="InterPro" id="IPR016163">
    <property type="entry name" value="Ald_DH_C"/>
</dbReference>
<dbReference type="GO" id="GO:0016620">
    <property type="term" value="F:oxidoreductase activity, acting on the aldehyde or oxo group of donors, NAD or NADP as acceptor"/>
    <property type="evidence" value="ECO:0007669"/>
    <property type="project" value="InterPro"/>
</dbReference>
<evidence type="ECO:0000256" key="1">
    <source>
        <dbReference type="ARBA" id="ARBA00009986"/>
    </source>
</evidence>
<dbReference type="PANTHER" id="PTHR11699">
    <property type="entry name" value="ALDEHYDE DEHYDROGENASE-RELATED"/>
    <property type="match status" value="1"/>
</dbReference>
<evidence type="ECO:0000256" key="5">
    <source>
        <dbReference type="SAM" id="SignalP"/>
    </source>
</evidence>
<dbReference type="Gene3D" id="3.40.605.10">
    <property type="entry name" value="Aldehyde Dehydrogenase, Chain A, domain 1"/>
    <property type="match status" value="1"/>
</dbReference>
<name>A0AAD9INX0_PROWI</name>
<evidence type="ECO:0000256" key="3">
    <source>
        <dbReference type="PROSITE-ProRule" id="PRU10007"/>
    </source>
</evidence>
<accession>A0AAD9INX0</accession>
<reference evidence="7" key="1">
    <citation type="submission" date="2021-01" db="EMBL/GenBank/DDBJ databases">
        <authorList>
            <person name="Eckstrom K.M.E."/>
        </authorList>
    </citation>
    <scope>NUCLEOTIDE SEQUENCE</scope>
    <source>
        <strain evidence="7">UVCC 0001</strain>
    </source>
</reference>
<dbReference type="FunFam" id="3.40.309.10:FF:000009">
    <property type="entry name" value="Aldehyde dehydrogenase A"/>
    <property type="match status" value="1"/>
</dbReference>
<evidence type="ECO:0000313" key="8">
    <source>
        <dbReference type="Proteomes" id="UP001255856"/>
    </source>
</evidence>
<dbReference type="InterPro" id="IPR016162">
    <property type="entry name" value="Ald_DH_N"/>
</dbReference>
<evidence type="ECO:0000313" key="7">
    <source>
        <dbReference type="EMBL" id="KAK2079572.1"/>
    </source>
</evidence>
<comment type="similarity">
    <text evidence="1 4">Belongs to the aldehyde dehydrogenase family.</text>
</comment>
<sequence length="553" mass="59248">MDLLGVPLFVLALAALAVAGLLAWAGKQRVPALEVDLEGTRYTHMDVRAAIKESKEASKVWRSSSFAQRRLLLKTLVKYVVENQEAICRISARDSGKPLVDASFGEVLGTCEKIWWLCSEGERYLKPESRSAGYMMFYKKARVEYHPVGVVGAIVPWNYPFHNILNPLTAALFAGNGAVIKVSEHATWSALAYERVIDAALAAVGAPKGLVRIVTGYGEAGNALVTGGVDKLIFVGSTAIGHKVLEAAATTLTPVVLELGGKDAFVILEDADLATVTATALRGAFQSCGQNCAGAERFIVHRSLADRLLERAVDVVRRMRQGPAAGPEVVDCGSMCMPGQAEKVQALIDDAVAKGAKVLAGGKLPDQSKGLFYPPTVITGVTRGMRIWEEEVFGPVMTVIPFDTEDEAIALANDCPFGLGSAVFSRSAARARRVGAQLEAGMTSINDFATTYMCQSLPFGGVKESGFDRFAGVEGLRGLCVPKAVAEDRWPFSTAIPPLLQYPVSDKAFEFCQALVCMFYAPDLSENFKGLLRLAACFVPLPGFVTGRAKKTA</sequence>
<evidence type="ECO:0000259" key="6">
    <source>
        <dbReference type="Pfam" id="PF00171"/>
    </source>
</evidence>